<evidence type="ECO:0000256" key="4">
    <source>
        <dbReference type="ARBA" id="ARBA00023002"/>
    </source>
</evidence>
<evidence type="ECO:0000256" key="5">
    <source>
        <dbReference type="PIRSR" id="PIRSR000349-1"/>
    </source>
</evidence>
<dbReference type="EC" id="1.15.1.1" evidence="2 6"/>
<comment type="similarity">
    <text evidence="1 6">Belongs to the iron/manganese superoxide dismutase family.</text>
</comment>
<dbReference type="InterPro" id="IPR019831">
    <property type="entry name" value="Mn/Fe_SOD_N"/>
</dbReference>
<dbReference type="GO" id="GO:0030145">
    <property type="term" value="F:manganese ion binding"/>
    <property type="evidence" value="ECO:0007669"/>
    <property type="project" value="UniProtKB-ARBA"/>
</dbReference>
<name>A0A5E6M7W4_9BACT</name>
<comment type="caution">
    <text evidence="9">The sequence shown here is derived from an EMBL/GenBank/DDBJ whole genome shotgun (WGS) entry which is preliminary data.</text>
</comment>
<dbReference type="FunFam" id="1.10.287.990:FF:000001">
    <property type="entry name" value="Superoxide dismutase"/>
    <property type="match status" value="1"/>
</dbReference>
<dbReference type="Proteomes" id="UP000381693">
    <property type="component" value="Unassembled WGS sequence"/>
</dbReference>
<dbReference type="RefSeq" id="WP_142524599.1">
    <property type="nucleotide sequence ID" value="NZ_CABFUZ020000083.1"/>
</dbReference>
<protein>
    <recommendedName>
        <fullName evidence="2 6">Superoxide dismutase</fullName>
        <ecNumber evidence="2 6">1.15.1.1</ecNumber>
    </recommendedName>
</protein>
<dbReference type="GO" id="GO:0004784">
    <property type="term" value="F:superoxide dismutase activity"/>
    <property type="evidence" value="ECO:0007669"/>
    <property type="project" value="UniProtKB-EC"/>
</dbReference>
<dbReference type="PANTHER" id="PTHR43595">
    <property type="entry name" value="37S RIBOSOMAL PROTEIN S26, MITOCHONDRIAL"/>
    <property type="match status" value="1"/>
</dbReference>
<dbReference type="InterPro" id="IPR019833">
    <property type="entry name" value="Mn/Fe_SOD_BS"/>
</dbReference>
<dbReference type="Gene3D" id="1.10.287.990">
    <property type="entry name" value="Fe,Mn superoxide dismutase (SOD) domain"/>
    <property type="match status" value="1"/>
</dbReference>
<dbReference type="PRINTS" id="PR01703">
    <property type="entry name" value="MNSODISMTASE"/>
</dbReference>
<dbReference type="InterPro" id="IPR019832">
    <property type="entry name" value="Mn/Fe_SOD_C"/>
</dbReference>
<dbReference type="GO" id="GO:0005737">
    <property type="term" value="C:cytoplasm"/>
    <property type="evidence" value="ECO:0007669"/>
    <property type="project" value="TreeGrafter"/>
</dbReference>
<keyword evidence="3 5" id="KW-0479">Metal-binding</keyword>
<dbReference type="FunFam" id="3.55.40.20:FF:000001">
    <property type="entry name" value="Superoxide dismutase"/>
    <property type="match status" value="1"/>
</dbReference>
<gene>
    <name evidence="9" type="primary">sodA</name>
    <name evidence="9" type="ORF">MAMC_00500</name>
</gene>
<comment type="function">
    <text evidence="6">Destroys radicals which are normally produced within the cells and which are toxic to biological systems.</text>
</comment>
<feature type="binding site" evidence="5">
    <location>
        <position position="82"/>
    </location>
    <ligand>
        <name>Mn(2+)</name>
        <dbReference type="ChEBI" id="CHEBI:29035"/>
    </ligand>
</feature>
<dbReference type="SUPFAM" id="SSF54719">
    <property type="entry name" value="Fe,Mn superoxide dismutase (SOD), C-terminal domain"/>
    <property type="match status" value="1"/>
</dbReference>
<dbReference type="InterPro" id="IPR036314">
    <property type="entry name" value="SOD_C_sf"/>
</dbReference>
<dbReference type="PIRSF" id="PIRSF000349">
    <property type="entry name" value="SODismutase"/>
    <property type="match status" value="1"/>
</dbReference>
<dbReference type="PROSITE" id="PS00088">
    <property type="entry name" value="SOD_MN"/>
    <property type="match status" value="1"/>
</dbReference>
<evidence type="ECO:0000259" key="7">
    <source>
        <dbReference type="Pfam" id="PF00081"/>
    </source>
</evidence>
<reference evidence="9" key="1">
    <citation type="submission" date="2019-09" db="EMBL/GenBank/DDBJ databases">
        <authorList>
            <person name="Cremers G."/>
        </authorList>
    </citation>
    <scope>NUCLEOTIDE SEQUENCE [LARGE SCALE GENOMIC DNA]</scope>
    <source>
        <strain evidence="9">3B</strain>
    </source>
</reference>
<comment type="catalytic activity">
    <reaction evidence="6">
        <text>2 superoxide + 2 H(+) = H2O2 + O2</text>
        <dbReference type="Rhea" id="RHEA:20696"/>
        <dbReference type="ChEBI" id="CHEBI:15378"/>
        <dbReference type="ChEBI" id="CHEBI:15379"/>
        <dbReference type="ChEBI" id="CHEBI:16240"/>
        <dbReference type="ChEBI" id="CHEBI:18421"/>
        <dbReference type="EC" id="1.15.1.1"/>
    </reaction>
</comment>
<feature type="binding site" evidence="5">
    <location>
        <position position="169"/>
    </location>
    <ligand>
        <name>Mn(2+)</name>
        <dbReference type="ChEBI" id="CHEBI:29035"/>
    </ligand>
</feature>
<evidence type="ECO:0000256" key="2">
    <source>
        <dbReference type="ARBA" id="ARBA00012682"/>
    </source>
</evidence>
<dbReference type="InterPro" id="IPR001189">
    <property type="entry name" value="Mn/Fe_SOD"/>
</dbReference>
<dbReference type="PANTHER" id="PTHR43595:SF2">
    <property type="entry name" value="SMALL RIBOSOMAL SUBUNIT PROTEIN MS42"/>
    <property type="match status" value="1"/>
</dbReference>
<feature type="domain" description="Manganese/iron superoxide dismutase N-terminal" evidence="7">
    <location>
        <begin position="3"/>
        <end position="90"/>
    </location>
</feature>
<dbReference type="AlphaFoldDB" id="A0A5E6M7W4"/>
<accession>A0A5E6M7W4</accession>
<dbReference type="Pfam" id="PF00081">
    <property type="entry name" value="Sod_Fe_N"/>
    <property type="match status" value="1"/>
</dbReference>
<evidence type="ECO:0000256" key="1">
    <source>
        <dbReference type="ARBA" id="ARBA00008714"/>
    </source>
</evidence>
<feature type="binding site" evidence="5">
    <location>
        <position position="165"/>
    </location>
    <ligand>
        <name>Mn(2+)</name>
        <dbReference type="ChEBI" id="CHEBI:29035"/>
    </ligand>
</feature>
<proteinExistence type="inferred from homology"/>
<evidence type="ECO:0000313" key="9">
    <source>
        <dbReference type="EMBL" id="VVM05295.1"/>
    </source>
</evidence>
<evidence type="ECO:0000313" key="10">
    <source>
        <dbReference type="Proteomes" id="UP000381693"/>
    </source>
</evidence>
<feature type="binding site" evidence="5">
    <location>
        <position position="27"/>
    </location>
    <ligand>
        <name>Mn(2+)</name>
        <dbReference type="ChEBI" id="CHEBI:29035"/>
    </ligand>
</feature>
<keyword evidence="4 6" id="KW-0560">Oxidoreductase</keyword>
<feature type="domain" description="Manganese/iron superoxide dismutase C-terminal" evidence="8">
    <location>
        <begin position="97"/>
        <end position="198"/>
    </location>
</feature>
<organism evidence="9 10">
    <name type="scientific">Methylacidimicrobium cyclopophantes</name>
    <dbReference type="NCBI Taxonomy" id="1041766"/>
    <lineage>
        <taxon>Bacteria</taxon>
        <taxon>Pseudomonadati</taxon>
        <taxon>Verrucomicrobiota</taxon>
        <taxon>Methylacidimicrobium</taxon>
    </lineage>
</organism>
<keyword evidence="10" id="KW-1185">Reference proteome</keyword>
<dbReference type="EMBL" id="CABFUZ020000083">
    <property type="protein sequence ID" value="VVM05295.1"/>
    <property type="molecule type" value="Genomic_DNA"/>
</dbReference>
<dbReference type="InterPro" id="IPR036324">
    <property type="entry name" value="Mn/Fe_SOD_N_sf"/>
</dbReference>
<dbReference type="Gene3D" id="3.55.40.20">
    <property type="entry name" value="Iron/manganese superoxide dismutase, C-terminal domain"/>
    <property type="match status" value="1"/>
</dbReference>
<dbReference type="OrthoDB" id="9803125at2"/>
<evidence type="ECO:0000259" key="8">
    <source>
        <dbReference type="Pfam" id="PF02777"/>
    </source>
</evidence>
<sequence length="204" mass="23008">MPYEIPQLPYSFDALEPYVNTLTMDCHYNGHHKAYVSNLNKALAEHPALAEKSPEELIQNLAAIPEKIRTAVRNNGGGHVNHSMFWKMMAPRAGGLPSGKLLEALASTFGSFAEFQGKFEAAGLARFGSGWVWLVRNQSGALEVTSTANQDNPLMEGNYPILGCDVWEHAYYLKYQFRRGEWLKAFWNLVNWPEIERRFATKAS</sequence>
<dbReference type="Pfam" id="PF02777">
    <property type="entry name" value="Sod_Fe_C"/>
    <property type="match status" value="1"/>
</dbReference>
<dbReference type="SUPFAM" id="SSF46609">
    <property type="entry name" value="Fe,Mn superoxide dismutase (SOD), N-terminal domain"/>
    <property type="match status" value="1"/>
</dbReference>
<evidence type="ECO:0000256" key="6">
    <source>
        <dbReference type="RuleBase" id="RU000414"/>
    </source>
</evidence>
<evidence type="ECO:0000256" key="3">
    <source>
        <dbReference type="ARBA" id="ARBA00022723"/>
    </source>
</evidence>